<keyword evidence="2" id="KW-1185">Reference proteome</keyword>
<organism evidence="1 2">
    <name type="scientific">Diphasiastrum complanatum</name>
    <name type="common">Issler's clubmoss</name>
    <name type="synonym">Lycopodium complanatum</name>
    <dbReference type="NCBI Taxonomy" id="34168"/>
    <lineage>
        <taxon>Eukaryota</taxon>
        <taxon>Viridiplantae</taxon>
        <taxon>Streptophyta</taxon>
        <taxon>Embryophyta</taxon>
        <taxon>Tracheophyta</taxon>
        <taxon>Lycopodiopsida</taxon>
        <taxon>Lycopodiales</taxon>
        <taxon>Lycopodiaceae</taxon>
        <taxon>Lycopodioideae</taxon>
        <taxon>Diphasiastrum</taxon>
    </lineage>
</organism>
<sequence>MDGVVQHISNGVSPPCTLRWHKRELIGSGTYGRVYMGLDLDFGELIAVKQVLVTANIVTKEKTQLITVDGSVVVKYEDRCPILKHDSKAYCLF</sequence>
<protein>
    <submittedName>
        <fullName evidence="1">Uncharacterized protein</fullName>
    </submittedName>
</protein>
<proteinExistence type="predicted"/>
<name>A0ACC2DGW4_DIPCM</name>
<accession>A0ACC2DGW4</accession>
<dbReference type="EMBL" id="CM055097">
    <property type="protein sequence ID" value="KAJ7553526.1"/>
    <property type="molecule type" value="Genomic_DNA"/>
</dbReference>
<gene>
    <name evidence="1" type="ORF">O6H91_06G101800</name>
</gene>
<comment type="caution">
    <text evidence="1">The sequence shown here is derived from an EMBL/GenBank/DDBJ whole genome shotgun (WGS) entry which is preliminary data.</text>
</comment>
<evidence type="ECO:0000313" key="1">
    <source>
        <dbReference type="EMBL" id="KAJ7553526.1"/>
    </source>
</evidence>
<reference evidence="2" key="1">
    <citation type="journal article" date="2024" name="Proc. Natl. Acad. Sci. U.S.A.">
        <title>Extraordinary preservation of gene collinearity over three hundred million years revealed in homosporous lycophytes.</title>
        <authorList>
            <person name="Li C."/>
            <person name="Wickell D."/>
            <person name="Kuo L.Y."/>
            <person name="Chen X."/>
            <person name="Nie B."/>
            <person name="Liao X."/>
            <person name="Peng D."/>
            <person name="Ji J."/>
            <person name="Jenkins J."/>
            <person name="Williams M."/>
            <person name="Shu S."/>
            <person name="Plott C."/>
            <person name="Barry K."/>
            <person name="Rajasekar S."/>
            <person name="Grimwood J."/>
            <person name="Han X."/>
            <person name="Sun S."/>
            <person name="Hou Z."/>
            <person name="He W."/>
            <person name="Dai G."/>
            <person name="Sun C."/>
            <person name="Schmutz J."/>
            <person name="Leebens-Mack J.H."/>
            <person name="Li F.W."/>
            <person name="Wang L."/>
        </authorList>
    </citation>
    <scope>NUCLEOTIDE SEQUENCE [LARGE SCALE GENOMIC DNA]</scope>
    <source>
        <strain evidence="2">cv. PW_Plant_1</strain>
    </source>
</reference>
<evidence type="ECO:0000313" key="2">
    <source>
        <dbReference type="Proteomes" id="UP001162992"/>
    </source>
</evidence>
<dbReference type="Proteomes" id="UP001162992">
    <property type="component" value="Chromosome 6"/>
</dbReference>